<dbReference type="AlphaFoldDB" id="A0A380FBX8"/>
<dbReference type="Gene3D" id="1.10.10.10">
    <property type="entry name" value="Winged helix-like DNA-binding domain superfamily/Winged helix DNA-binding domain"/>
    <property type="match status" value="1"/>
</dbReference>
<dbReference type="PANTHER" id="PTHR33164">
    <property type="entry name" value="TRANSCRIPTIONAL REGULATOR, MARR FAMILY"/>
    <property type="match status" value="1"/>
</dbReference>
<reference evidence="4 5" key="1">
    <citation type="submission" date="2018-06" db="EMBL/GenBank/DDBJ databases">
        <authorList>
            <consortium name="Pathogen Informatics"/>
            <person name="Doyle S."/>
        </authorList>
    </citation>
    <scope>NUCLEOTIDE SEQUENCE [LARGE SCALE GENOMIC DNA]</scope>
    <source>
        <strain evidence="4 5">NCTC12195</strain>
    </source>
</reference>
<dbReference type="SUPFAM" id="SSF46785">
    <property type="entry name" value="Winged helix' DNA-binding domain"/>
    <property type="match status" value="1"/>
</dbReference>
<dbReference type="OrthoDB" id="5195026at2"/>
<evidence type="ECO:0000256" key="1">
    <source>
        <dbReference type="ARBA" id="ARBA00023125"/>
    </source>
</evidence>
<sequence length="168" mass="19432">MLSNKIKLDLKHIETLKDLSITIIGGKIMDKKYDFMSPWLELDRLQNKIRKEVEAIIRARYQLSLKEFYVLYYISVSPEKKLRLQELQNLLDLSQSALSRIVSNMESEKCGALEKCVCAVDRRGTYTQITEWGEEKLQGSLDIIHEVMSKYLGDTDANALMQQLVKSL</sequence>
<dbReference type="EMBL" id="BKAX01000006">
    <property type="protein sequence ID" value="GEQ06460.1"/>
    <property type="molecule type" value="Genomic_DNA"/>
</dbReference>
<gene>
    <name evidence="4" type="ORF">NCTC12195_00667</name>
    <name evidence="3" type="ORF">SGA02_22880</name>
</gene>
<name>A0A380FBX8_STAGA</name>
<dbReference type="GO" id="GO:0003700">
    <property type="term" value="F:DNA-binding transcription factor activity"/>
    <property type="evidence" value="ECO:0007669"/>
    <property type="project" value="InterPro"/>
</dbReference>
<dbReference type="PANTHER" id="PTHR33164:SF94">
    <property type="entry name" value="TRANSCRIPTIONAL REGULATORY PROTEIN-RELATED"/>
    <property type="match status" value="1"/>
</dbReference>
<proteinExistence type="predicted"/>
<reference evidence="3 6" key="2">
    <citation type="submission" date="2019-07" db="EMBL/GenBank/DDBJ databases">
        <title>Whole genome shotgun sequence of Staphylococcus gallinarum NBRC 109767.</title>
        <authorList>
            <person name="Hosoyama A."/>
            <person name="Uohara A."/>
            <person name="Ohji S."/>
            <person name="Ichikawa N."/>
        </authorList>
    </citation>
    <scope>NUCLEOTIDE SEQUENCE [LARGE SCALE GENOMIC DNA]</scope>
    <source>
        <strain evidence="3 6">NBRC 109767</strain>
    </source>
</reference>
<dbReference type="Proteomes" id="UP000321057">
    <property type="component" value="Unassembled WGS sequence"/>
</dbReference>
<organism evidence="4 5">
    <name type="scientific">Staphylococcus gallinarum</name>
    <dbReference type="NCBI Taxonomy" id="1293"/>
    <lineage>
        <taxon>Bacteria</taxon>
        <taxon>Bacillati</taxon>
        <taxon>Bacillota</taxon>
        <taxon>Bacilli</taxon>
        <taxon>Bacillales</taxon>
        <taxon>Staphylococcaceae</taxon>
        <taxon>Staphylococcus</taxon>
    </lineage>
</organism>
<dbReference type="EMBL" id="UHDK01000001">
    <property type="protein sequence ID" value="SUM31260.1"/>
    <property type="molecule type" value="Genomic_DNA"/>
</dbReference>
<evidence type="ECO:0000313" key="3">
    <source>
        <dbReference type="EMBL" id="GEQ06460.1"/>
    </source>
</evidence>
<evidence type="ECO:0000313" key="5">
    <source>
        <dbReference type="Proteomes" id="UP000255277"/>
    </source>
</evidence>
<evidence type="ECO:0000259" key="2">
    <source>
        <dbReference type="SMART" id="SM00347"/>
    </source>
</evidence>
<dbReference type="InterPro" id="IPR039422">
    <property type="entry name" value="MarR/SlyA-like"/>
</dbReference>
<dbReference type="STRING" id="1293.SH09_00450"/>
<evidence type="ECO:0000313" key="4">
    <source>
        <dbReference type="EMBL" id="SUM31260.1"/>
    </source>
</evidence>
<protein>
    <submittedName>
        <fullName evidence="4">Transcriptional regulator</fullName>
    </submittedName>
</protein>
<dbReference type="GO" id="GO:0006950">
    <property type="term" value="P:response to stress"/>
    <property type="evidence" value="ECO:0007669"/>
    <property type="project" value="TreeGrafter"/>
</dbReference>
<keyword evidence="1" id="KW-0238">DNA-binding</keyword>
<dbReference type="GO" id="GO:0003677">
    <property type="term" value="F:DNA binding"/>
    <property type="evidence" value="ECO:0007669"/>
    <property type="project" value="UniProtKB-KW"/>
</dbReference>
<dbReference type="SMART" id="SM00347">
    <property type="entry name" value="HTH_MARR"/>
    <property type="match status" value="1"/>
</dbReference>
<accession>A0A380FBX8</accession>
<dbReference type="InterPro" id="IPR000835">
    <property type="entry name" value="HTH_MarR-typ"/>
</dbReference>
<evidence type="ECO:0000313" key="6">
    <source>
        <dbReference type="Proteomes" id="UP000321057"/>
    </source>
</evidence>
<dbReference type="Proteomes" id="UP000255277">
    <property type="component" value="Unassembled WGS sequence"/>
</dbReference>
<feature type="domain" description="HTH marR-type" evidence="2">
    <location>
        <begin position="56"/>
        <end position="160"/>
    </location>
</feature>
<keyword evidence="6" id="KW-1185">Reference proteome</keyword>
<dbReference type="InterPro" id="IPR036388">
    <property type="entry name" value="WH-like_DNA-bd_sf"/>
</dbReference>
<dbReference type="InterPro" id="IPR036390">
    <property type="entry name" value="WH_DNA-bd_sf"/>
</dbReference>